<dbReference type="GO" id="GO:0005829">
    <property type="term" value="C:cytosol"/>
    <property type="evidence" value="ECO:0007669"/>
    <property type="project" value="TreeGrafter"/>
</dbReference>
<evidence type="ECO:0000256" key="2">
    <source>
        <dbReference type="ARBA" id="ARBA00022741"/>
    </source>
</evidence>
<accession>A0A2J8B7M9</accession>
<keyword evidence="3" id="KW-0067">ATP-binding</keyword>
<evidence type="ECO:0000256" key="3">
    <source>
        <dbReference type="ARBA" id="ARBA00022840"/>
    </source>
</evidence>
<comment type="caution">
    <text evidence="5">The sequence shown here is derived from an EMBL/GenBank/DDBJ whole genome shotgun (WGS) entry which is preliminary data.</text>
</comment>
<dbReference type="AlphaFoldDB" id="A0A2J8B7M9"/>
<dbReference type="EMBL" id="NFMF01000011">
    <property type="protein sequence ID" value="PNH20764.1"/>
    <property type="molecule type" value="Genomic_DNA"/>
</dbReference>
<dbReference type="PANTHER" id="PTHR10953">
    <property type="entry name" value="UBIQUITIN-ACTIVATING ENZYME E1"/>
    <property type="match status" value="1"/>
</dbReference>
<reference evidence="5 6" key="1">
    <citation type="submission" date="2017-05" db="EMBL/GenBank/DDBJ databases">
        <authorList>
            <person name="Song R."/>
            <person name="Chenine A.L."/>
            <person name="Ruprecht R.M."/>
        </authorList>
    </citation>
    <scope>NUCLEOTIDE SEQUENCE [LARGE SCALE GENOMIC DNA]</scope>
    <source>
        <strain evidence="5 6">KA00229</strain>
    </source>
</reference>
<evidence type="ECO:0000313" key="5">
    <source>
        <dbReference type="EMBL" id="PNH20764.1"/>
    </source>
</evidence>
<dbReference type="GO" id="GO:0008641">
    <property type="term" value="F:ubiquitin-like modifier activating enzyme activity"/>
    <property type="evidence" value="ECO:0007669"/>
    <property type="project" value="InterPro"/>
</dbReference>
<dbReference type="NCBIfam" id="NF004281">
    <property type="entry name" value="PRK05690.1"/>
    <property type="match status" value="1"/>
</dbReference>
<name>A0A2J8B7M9_9FIRM</name>
<evidence type="ECO:0000313" key="6">
    <source>
        <dbReference type="Proteomes" id="UP000242958"/>
    </source>
</evidence>
<dbReference type="GO" id="GO:0005524">
    <property type="term" value="F:ATP binding"/>
    <property type="evidence" value="ECO:0007669"/>
    <property type="project" value="UniProtKB-KW"/>
</dbReference>
<evidence type="ECO:0000259" key="4">
    <source>
        <dbReference type="Pfam" id="PF00899"/>
    </source>
</evidence>
<evidence type="ECO:0000256" key="1">
    <source>
        <dbReference type="ARBA" id="ARBA00022679"/>
    </source>
</evidence>
<dbReference type="Pfam" id="PF00899">
    <property type="entry name" value="ThiF"/>
    <property type="match status" value="1"/>
</dbReference>
<dbReference type="InterPro" id="IPR035985">
    <property type="entry name" value="Ubiquitin-activating_enz"/>
</dbReference>
<dbReference type="SUPFAM" id="SSF69572">
    <property type="entry name" value="Activating enzymes of the ubiquitin-like proteins"/>
    <property type="match status" value="1"/>
</dbReference>
<organism evidence="5 6">
    <name type="scientific">Megasphaera hutchinsoni</name>
    <dbReference type="NCBI Taxonomy" id="1588748"/>
    <lineage>
        <taxon>Bacteria</taxon>
        <taxon>Bacillati</taxon>
        <taxon>Bacillota</taxon>
        <taxon>Negativicutes</taxon>
        <taxon>Veillonellales</taxon>
        <taxon>Veillonellaceae</taxon>
        <taxon>Megasphaera</taxon>
    </lineage>
</organism>
<keyword evidence="5" id="KW-0548">Nucleotidyltransferase</keyword>
<feature type="domain" description="THIF-type NAD/FAD binding fold" evidence="4">
    <location>
        <begin position="10"/>
        <end position="246"/>
    </location>
</feature>
<dbReference type="InterPro" id="IPR000594">
    <property type="entry name" value="ThiF_NAD_FAD-bd"/>
</dbReference>
<gene>
    <name evidence="5" type="ORF">CAL30_06875</name>
</gene>
<keyword evidence="2" id="KW-0547">Nucleotide-binding</keyword>
<dbReference type="CDD" id="cd00757">
    <property type="entry name" value="ThiF_MoeB_HesA_family"/>
    <property type="match status" value="1"/>
</dbReference>
<dbReference type="Proteomes" id="UP000242958">
    <property type="component" value="Unassembled WGS sequence"/>
</dbReference>
<dbReference type="PANTHER" id="PTHR10953:SF102">
    <property type="entry name" value="ADENYLYLTRANSFERASE AND SULFURTRANSFERASE MOCS3"/>
    <property type="match status" value="1"/>
</dbReference>
<dbReference type="FunFam" id="3.40.50.720:FF:000033">
    <property type="entry name" value="Adenylyltransferase and sulfurtransferase MOCS3"/>
    <property type="match status" value="1"/>
</dbReference>
<dbReference type="GO" id="GO:0008146">
    <property type="term" value="F:sulfotransferase activity"/>
    <property type="evidence" value="ECO:0007669"/>
    <property type="project" value="TreeGrafter"/>
</dbReference>
<sequence length="251" mass="27615">MLSTFQKMRYERNILVATLGEQGQEKLLQSKVLLIGAGGLGSPVALYLTAAGIGTLGIVDDDVVDSSNLQRQILHGEDCLGISKVESARQRLMTLNSQVHLHTYQERVTKEVLRQLLVADEYDIVVDGTDNFATKFLINDVCVEEEKPFVHAGVLAMQGQLMTYVPHKSPCYRCVFEDEPAPGTVPTSKDVGIIGAIAGTLGTLQAMEVIKYVTGMGELLLGRMLIYDGLSMTFRQMKFHKNEHCQACHKG</sequence>
<keyword evidence="1 5" id="KW-0808">Transferase</keyword>
<proteinExistence type="predicted"/>
<dbReference type="GO" id="GO:0016779">
    <property type="term" value="F:nucleotidyltransferase activity"/>
    <property type="evidence" value="ECO:0007669"/>
    <property type="project" value="UniProtKB-KW"/>
</dbReference>
<dbReference type="RefSeq" id="WP_102889713.1">
    <property type="nucleotide sequence ID" value="NZ_NFMF01000011.1"/>
</dbReference>
<protein>
    <submittedName>
        <fullName evidence="5">Adenylyltransferase</fullName>
    </submittedName>
</protein>
<dbReference type="Gene3D" id="3.40.50.720">
    <property type="entry name" value="NAD(P)-binding Rossmann-like Domain"/>
    <property type="match status" value="1"/>
</dbReference>
<dbReference type="GO" id="GO:0004792">
    <property type="term" value="F:thiosulfate-cyanide sulfurtransferase activity"/>
    <property type="evidence" value="ECO:0007669"/>
    <property type="project" value="TreeGrafter"/>
</dbReference>
<dbReference type="InterPro" id="IPR045886">
    <property type="entry name" value="ThiF/MoeB/HesA"/>
</dbReference>